<dbReference type="PANTHER" id="PTHR47706:SF9">
    <property type="entry name" value="NMRA-LIKE DOMAIN-CONTAINING PROTEIN-RELATED"/>
    <property type="match status" value="1"/>
</dbReference>
<evidence type="ECO:0000313" key="5">
    <source>
        <dbReference type="Proteomes" id="UP000720189"/>
    </source>
</evidence>
<keyword evidence="5" id="KW-1185">Reference proteome</keyword>
<dbReference type="Gene3D" id="3.40.50.720">
    <property type="entry name" value="NAD(P)-binding Rossmann-like Domain"/>
    <property type="match status" value="1"/>
</dbReference>
<protein>
    <recommendedName>
        <fullName evidence="3">NmrA-like domain-containing protein</fullName>
    </recommendedName>
</protein>
<dbReference type="PANTHER" id="PTHR47706">
    <property type="entry name" value="NMRA-LIKE FAMILY PROTEIN"/>
    <property type="match status" value="1"/>
</dbReference>
<comment type="caution">
    <text evidence="4">The sequence shown here is derived from an EMBL/GenBank/DDBJ whole genome shotgun (WGS) entry which is preliminary data.</text>
</comment>
<dbReference type="OrthoDB" id="9984533at2759"/>
<dbReference type="EMBL" id="JAGMUX010000014">
    <property type="protein sequence ID" value="KAH7239900.1"/>
    <property type="molecule type" value="Genomic_DNA"/>
</dbReference>
<dbReference type="InterPro" id="IPR051609">
    <property type="entry name" value="NmrA/Isoflavone_reductase-like"/>
</dbReference>
<keyword evidence="1" id="KW-0521">NADP</keyword>
<keyword evidence="2" id="KW-0560">Oxidoreductase</keyword>
<reference evidence="4" key="1">
    <citation type="journal article" date="2021" name="Nat. Commun.">
        <title>Genetic determinants of endophytism in the Arabidopsis root mycobiome.</title>
        <authorList>
            <person name="Mesny F."/>
            <person name="Miyauchi S."/>
            <person name="Thiergart T."/>
            <person name="Pickel B."/>
            <person name="Atanasova L."/>
            <person name="Karlsson M."/>
            <person name="Huettel B."/>
            <person name="Barry K.W."/>
            <person name="Haridas S."/>
            <person name="Chen C."/>
            <person name="Bauer D."/>
            <person name="Andreopoulos W."/>
            <person name="Pangilinan J."/>
            <person name="LaButti K."/>
            <person name="Riley R."/>
            <person name="Lipzen A."/>
            <person name="Clum A."/>
            <person name="Drula E."/>
            <person name="Henrissat B."/>
            <person name="Kohler A."/>
            <person name="Grigoriev I.V."/>
            <person name="Martin F.M."/>
            <person name="Hacquard S."/>
        </authorList>
    </citation>
    <scope>NUCLEOTIDE SEQUENCE</scope>
    <source>
        <strain evidence="4">MPI-CAGE-AT-0023</strain>
    </source>
</reference>
<sequence>MSVIKKVAILGASGNLGQVIVPALLQAEFEVTIVARPGASQHVHTGITVKKALYGDLPAMTTALQGQHAVVEAFNPAGAAHQETIVLAALAAGVSHLITPDFSSDTFNPHADELQIFEPKRQAQQKLEELVSGSNGTLAWTAVIVGGWFDWGIKTGKFWIDQKARTITRFGSGDQKYSMSRLALTGDAVVAVLNDPARFHNKPAYFASHTVSTNQLAAIIKESCGGGWKVIDIPLDGFVDKARVLWEQDTVKGVKDRINSPAYQMLGTAALFDEHNRYGANFGDKLEPGWDEGEDALRDNLKRLIN</sequence>
<proteinExistence type="predicted"/>
<gene>
    <name evidence="4" type="ORF">BKA55DRAFT_741011</name>
</gene>
<name>A0A9P9GJZ2_FUSRE</name>
<dbReference type="Proteomes" id="UP000720189">
    <property type="component" value="Unassembled WGS sequence"/>
</dbReference>
<accession>A0A9P9GJZ2</accession>
<dbReference type="Pfam" id="PF05368">
    <property type="entry name" value="NmrA"/>
    <property type="match status" value="1"/>
</dbReference>
<dbReference type="GO" id="GO:0016491">
    <property type="term" value="F:oxidoreductase activity"/>
    <property type="evidence" value="ECO:0007669"/>
    <property type="project" value="UniProtKB-KW"/>
</dbReference>
<evidence type="ECO:0000313" key="4">
    <source>
        <dbReference type="EMBL" id="KAH7239900.1"/>
    </source>
</evidence>
<dbReference type="SUPFAM" id="SSF51735">
    <property type="entry name" value="NAD(P)-binding Rossmann-fold domains"/>
    <property type="match status" value="1"/>
</dbReference>
<evidence type="ECO:0000259" key="3">
    <source>
        <dbReference type="Pfam" id="PF05368"/>
    </source>
</evidence>
<evidence type="ECO:0000256" key="1">
    <source>
        <dbReference type="ARBA" id="ARBA00022857"/>
    </source>
</evidence>
<dbReference type="RefSeq" id="XP_046045694.1">
    <property type="nucleotide sequence ID" value="XM_046201458.1"/>
</dbReference>
<feature type="domain" description="NmrA-like" evidence="3">
    <location>
        <begin position="5"/>
        <end position="279"/>
    </location>
</feature>
<dbReference type="GeneID" id="70231412"/>
<evidence type="ECO:0000256" key="2">
    <source>
        <dbReference type="ARBA" id="ARBA00023002"/>
    </source>
</evidence>
<dbReference type="AlphaFoldDB" id="A0A9P9GJZ2"/>
<dbReference type="InterPro" id="IPR036291">
    <property type="entry name" value="NAD(P)-bd_dom_sf"/>
</dbReference>
<organism evidence="4 5">
    <name type="scientific">Fusarium redolens</name>
    <dbReference type="NCBI Taxonomy" id="48865"/>
    <lineage>
        <taxon>Eukaryota</taxon>
        <taxon>Fungi</taxon>
        <taxon>Dikarya</taxon>
        <taxon>Ascomycota</taxon>
        <taxon>Pezizomycotina</taxon>
        <taxon>Sordariomycetes</taxon>
        <taxon>Hypocreomycetidae</taxon>
        <taxon>Hypocreales</taxon>
        <taxon>Nectriaceae</taxon>
        <taxon>Fusarium</taxon>
        <taxon>Fusarium redolens species complex</taxon>
    </lineage>
</organism>
<dbReference type="InterPro" id="IPR008030">
    <property type="entry name" value="NmrA-like"/>
</dbReference>